<evidence type="ECO:0000256" key="1">
    <source>
        <dbReference type="ARBA" id="ARBA00004245"/>
    </source>
</evidence>
<keyword evidence="4" id="KW-0677">Repeat</keyword>
<feature type="coiled-coil region" evidence="7">
    <location>
        <begin position="1105"/>
        <end position="1212"/>
    </location>
</feature>
<name>A0AAD1SCX0_PELCU</name>
<feature type="compositionally biased region" description="Polar residues" evidence="8">
    <location>
        <begin position="248"/>
        <end position="270"/>
    </location>
</feature>
<dbReference type="GO" id="GO:0031122">
    <property type="term" value="P:cytoplasmic microtubule organization"/>
    <property type="evidence" value="ECO:0007669"/>
    <property type="project" value="TreeGrafter"/>
</dbReference>
<evidence type="ECO:0000256" key="6">
    <source>
        <dbReference type="ARBA" id="ARBA00023212"/>
    </source>
</evidence>
<feature type="region of interest" description="Disordered" evidence="8">
    <location>
        <begin position="1293"/>
        <end position="1312"/>
    </location>
</feature>
<keyword evidence="3" id="KW-0493">Microtubule</keyword>
<dbReference type="Pfam" id="PF16641">
    <property type="entry name" value="CLIP1_ZNF"/>
    <property type="match status" value="2"/>
</dbReference>
<dbReference type="GO" id="GO:0051010">
    <property type="term" value="F:microtubule plus-end binding"/>
    <property type="evidence" value="ECO:0007669"/>
    <property type="project" value="TreeGrafter"/>
</dbReference>
<comment type="subcellular location">
    <subcellularLocation>
        <location evidence="1">Cytoplasm</location>
        <location evidence="1">Cytoskeleton</location>
    </subcellularLocation>
</comment>
<dbReference type="FunFam" id="2.30.30.190:FF:000002">
    <property type="entry name" value="CAP-Gly domain containing linker protein 1"/>
    <property type="match status" value="1"/>
</dbReference>
<dbReference type="Pfam" id="PF01302">
    <property type="entry name" value="CAP_GLY"/>
    <property type="match status" value="2"/>
</dbReference>
<evidence type="ECO:0000256" key="8">
    <source>
        <dbReference type="SAM" id="MobiDB-lite"/>
    </source>
</evidence>
<evidence type="ECO:0000256" key="2">
    <source>
        <dbReference type="ARBA" id="ARBA00022490"/>
    </source>
</evidence>
<protein>
    <submittedName>
        <fullName evidence="10">CAP-Gly domain-containing linker 1 isoform X9</fullName>
    </submittedName>
</protein>
<dbReference type="GO" id="GO:0005938">
    <property type="term" value="C:cell cortex"/>
    <property type="evidence" value="ECO:0007669"/>
    <property type="project" value="TreeGrafter"/>
</dbReference>
<keyword evidence="6" id="KW-0206">Cytoskeleton</keyword>
<dbReference type="InterPro" id="IPR000938">
    <property type="entry name" value="CAP-Gly_domain"/>
</dbReference>
<evidence type="ECO:0000256" key="4">
    <source>
        <dbReference type="ARBA" id="ARBA00022737"/>
    </source>
</evidence>
<dbReference type="PANTHER" id="PTHR18916">
    <property type="entry name" value="DYNACTIN 1-RELATED MICROTUBULE-BINDING"/>
    <property type="match status" value="1"/>
</dbReference>
<dbReference type="GO" id="GO:0031116">
    <property type="term" value="P:positive regulation of microtubule polymerization"/>
    <property type="evidence" value="ECO:0007669"/>
    <property type="project" value="TreeGrafter"/>
</dbReference>
<dbReference type="Gene3D" id="2.30.30.190">
    <property type="entry name" value="CAP Gly-rich-like domain"/>
    <property type="match status" value="2"/>
</dbReference>
<feature type="compositionally biased region" description="Low complexity" evidence="8">
    <location>
        <begin position="210"/>
        <end position="231"/>
    </location>
</feature>
<keyword evidence="5 7" id="KW-0175">Coiled coil</keyword>
<keyword evidence="2" id="KW-0963">Cytoplasm</keyword>
<dbReference type="EMBL" id="OW240916">
    <property type="protein sequence ID" value="CAH2295811.1"/>
    <property type="molecule type" value="Genomic_DNA"/>
</dbReference>
<dbReference type="PANTHER" id="PTHR18916:SF44">
    <property type="entry name" value="CAP-GLY DOMAIN-CONTAINING LINKER PROTEIN 1"/>
    <property type="match status" value="1"/>
</dbReference>
<feature type="domain" description="CAP-Gly" evidence="9">
    <location>
        <begin position="299"/>
        <end position="341"/>
    </location>
</feature>
<feature type="domain" description="CAP-Gly" evidence="9">
    <location>
        <begin position="146"/>
        <end position="188"/>
    </location>
</feature>
<evidence type="ECO:0000259" key="9">
    <source>
        <dbReference type="PROSITE" id="PS50245"/>
    </source>
</evidence>
<gene>
    <name evidence="10" type="ORF">PECUL_23A056676</name>
</gene>
<proteinExistence type="predicted"/>
<feature type="region of interest" description="Disordered" evidence="8">
    <location>
        <begin position="193"/>
        <end position="271"/>
    </location>
</feature>
<dbReference type="SUPFAM" id="SSF74924">
    <property type="entry name" value="Cap-Gly domain"/>
    <property type="match status" value="2"/>
</dbReference>
<evidence type="ECO:0000313" key="10">
    <source>
        <dbReference type="EMBL" id="CAH2295811.1"/>
    </source>
</evidence>
<sequence length="1441" mass="161714">MPCYTWCQPGRRSATSRYQLLYTMSGSACRPPPARTAAGLLSHCQPSRGRFAVGGTGEDGLDCVKDHNFGSMVTKRYGLKAPSKITKPATAAAKSSAAVTAPPVKAVEKPPNVPAVETPEGFVDDFRVGERVWVNGNKPGFIQFLGETQFAPGQWAGIVLDEAIGKNDGAVAGVRYFQCDALRGIFTRPSKLSRKPLEEESNGTQTAPVSRATSPTSASLSSSMVSPPLTTAPTPLKSATTPAKEFSTPASTSNLTRTTSESISNLSETGSVKKGERELKLGDRVLVSGSKAGVIRFLGETDFAKGDWCGVELDEPLGKNDGAVAGTRYFQCQPKYGLFAPVHKVTRIGFPSTTPAKAKTTVRKVPATPSTPASLKRSPSASSLSSMSSISSSVSNKPSRTGLLTETSSRYARKISGTTALQEALKEKQQHIEQLMAERDTERAEVAKATSHVGEVEQELAVIRDGHDQYVMEMESKLDQLHSMVEAADREKVELANLLEEERRKVEDLQFRVEEESITKGDLEVATVSEKSRIMELEKDLAMKAKEVVDLRQRLVECSKQTGDVDTSLSLLQEVNSLQESIAVMTKEHELEHSALKEKLKKVEENREKEIGTLKTSVEKISKENETLKVKLNHADKENADVIELWKSKLVSAVSSHQKAMEELTISVNKGPSTDTSALIELKARIENQKLEHQKDTEQLKSKQDAERTEHLKEMEHLKTKLQELNEARESELETLKSKLEAAEEQHLIEMEDALNKLHDTEVKVKELEALQDQCRDQSHTIDKLTAQVKETEKRLLNLDTVQKVESECRLEILNLKEKLEAAESQIKNLESEKISETSKFSDLTKELLERDEKLAALETNLSSVVETKVSFEKEIEDLKKRINSSKEEENVLRNMLQVLEKKVKENEEKEQHLLSAKAKLEDQIFEMIQSSGDSSIQLTKLNEQLKSRERNLEELQAELSLAKESVIKLKDTIEQCKSEAKRSSEETQESHHAEMKKMDSQIAELKLLIEKSQNENKEQQKVHEKSIADLVSQHQTLVAELKQNLQAKDELLEVAQRTHAEELKQEAEQAKVSQMAEETSRLVEQITAEKNTMFQENVTTLSALEDLRKLHSKLQKEFNNLKDQHKSTGEQVTVANELLKGECLKTETLKKELEEVKLAAEHKSRQLAALQEENLKLAEELGRSKEEFTTHQKLEEERSVLNNQLLEMKKRESLKQKIFDEEKTSLQSSLTATSALIIEKDKELDRLRNEVIELRGEKESAKNLQSAVRSLEYEKVTLEKKVQNLEKELNENKKQLSNVSDSSGDGSFNSQFQEEKASLESQIDFLNSVIIDLQRRNDDLKLKLEKMIEASLNGNTLEEMDNHDSLNGTQTKKKVPPRLFCDICDCFDLHDTEDCPTQTQLPDSPPHSNFHGNRKEERPYCDICEVFGHWTNSCNDDETF</sequence>
<evidence type="ECO:0000313" key="11">
    <source>
        <dbReference type="Proteomes" id="UP001295444"/>
    </source>
</evidence>
<evidence type="ECO:0000256" key="5">
    <source>
        <dbReference type="ARBA" id="ARBA00023054"/>
    </source>
</evidence>
<evidence type="ECO:0000256" key="7">
    <source>
        <dbReference type="SAM" id="Coils"/>
    </source>
</evidence>
<feature type="coiled-coil region" evidence="7">
    <location>
        <begin position="586"/>
        <end position="638"/>
    </location>
</feature>
<dbReference type="PROSITE" id="PS50245">
    <property type="entry name" value="CAP_GLY_2"/>
    <property type="match status" value="2"/>
</dbReference>
<reference evidence="10" key="1">
    <citation type="submission" date="2022-03" db="EMBL/GenBank/DDBJ databases">
        <authorList>
            <person name="Alioto T."/>
            <person name="Alioto T."/>
            <person name="Gomez Garrido J."/>
        </authorList>
    </citation>
    <scope>NUCLEOTIDE SEQUENCE</scope>
</reference>
<evidence type="ECO:0000256" key="3">
    <source>
        <dbReference type="ARBA" id="ARBA00022701"/>
    </source>
</evidence>
<dbReference type="SMART" id="SM01052">
    <property type="entry name" value="CAP_GLY"/>
    <property type="match status" value="2"/>
</dbReference>
<keyword evidence="11" id="KW-1185">Reference proteome</keyword>
<feature type="compositionally biased region" description="Low complexity" evidence="8">
    <location>
        <begin position="373"/>
        <end position="400"/>
    </location>
</feature>
<dbReference type="PROSITE" id="PS00845">
    <property type="entry name" value="CAP_GLY_1"/>
    <property type="match status" value="2"/>
</dbReference>
<dbReference type="FunFam" id="2.30.30.190:FF:000001">
    <property type="entry name" value="Putative CAP-Gly domain-containing linker protein 1"/>
    <property type="match status" value="1"/>
</dbReference>
<feature type="region of interest" description="Disordered" evidence="8">
    <location>
        <begin position="351"/>
        <end position="408"/>
    </location>
</feature>
<organism evidence="10 11">
    <name type="scientific">Pelobates cultripes</name>
    <name type="common">Western spadefoot toad</name>
    <dbReference type="NCBI Taxonomy" id="61616"/>
    <lineage>
        <taxon>Eukaryota</taxon>
        <taxon>Metazoa</taxon>
        <taxon>Chordata</taxon>
        <taxon>Craniata</taxon>
        <taxon>Vertebrata</taxon>
        <taxon>Euteleostomi</taxon>
        <taxon>Amphibia</taxon>
        <taxon>Batrachia</taxon>
        <taxon>Anura</taxon>
        <taxon>Pelobatoidea</taxon>
        <taxon>Pelobatidae</taxon>
        <taxon>Pelobates</taxon>
    </lineage>
</organism>
<dbReference type="Proteomes" id="UP001295444">
    <property type="component" value="Chromosome 05"/>
</dbReference>
<dbReference type="GO" id="GO:0005634">
    <property type="term" value="C:nucleus"/>
    <property type="evidence" value="ECO:0007669"/>
    <property type="project" value="TreeGrafter"/>
</dbReference>
<dbReference type="InterPro" id="IPR032108">
    <property type="entry name" value="CLIP1_ZNF"/>
</dbReference>
<feature type="coiled-coil region" evidence="7">
    <location>
        <begin position="418"/>
        <end position="554"/>
    </location>
</feature>
<feature type="region of interest" description="Disordered" evidence="8">
    <location>
        <begin position="979"/>
        <end position="999"/>
    </location>
</feature>
<dbReference type="InterPro" id="IPR036859">
    <property type="entry name" value="CAP-Gly_dom_sf"/>
</dbReference>
<accession>A0AAD1SCX0</accession>
<dbReference type="GO" id="GO:0035371">
    <property type="term" value="C:microtubule plus-end"/>
    <property type="evidence" value="ECO:0007669"/>
    <property type="project" value="TreeGrafter"/>
</dbReference>
<feature type="compositionally biased region" description="Polar residues" evidence="8">
    <location>
        <begin position="1296"/>
        <end position="1312"/>
    </location>
</feature>